<protein>
    <recommendedName>
        <fullName evidence="4">GTP-binding protein</fullName>
    </recommendedName>
</protein>
<reference evidence="2 3" key="1">
    <citation type="submission" date="2016-08" db="EMBL/GenBank/DDBJ databases">
        <title>Draft genome of Fabibacter sp. strain SK-8.</title>
        <authorList>
            <person name="Wong S.-K."/>
            <person name="Hamasaki K."/>
            <person name="Yoshizawa S."/>
        </authorList>
    </citation>
    <scope>NUCLEOTIDE SEQUENCE [LARGE SCALE GENOMIC DNA]</scope>
    <source>
        <strain evidence="2 3">SK-8</strain>
    </source>
</reference>
<dbReference type="Proteomes" id="UP000095552">
    <property type="component" value="Unassembled WGS sequence"/>
</dbReference>
<name>A0A1E5T6P6_9BACT</name>
<dbReference type="AlphaFoldDB" id="A0A1E5T6P6"/>
<dbReference type="RefSeq" id="WP_069834328.1">
    <property type="nucleotide sequence ID" value="NZ_MDGQ01000003.1"/>
</dbReference>
<gene>
    <name evidence="2" type="ORF">BFP71_04990</name>
</gene>
<organism evidence="2 3">
    <name type="scientific">Roseivirga misakiensis</name>
    <dbReference type="NCBI Taxonomy" id="1563681"/>
    <lineage>
        <taxon>Bacteria</taxon>
        <taxon>Pseudomonadati</taxon>
        <taxon>Bacteroidota</taxon>
        <taxon>Cytophagia</taxon>
        <taxon>Cytophagales</taxon>
        <taxon>Roseivirgaceae</taxon>
        <taxon>Roseivirga</taxon>
    </lineage>
</organism>
<accession>A0A1E5T6P6</accession>
<evidence type="ECO:0000313" key="2">
    <source>
        <dbReference type="EMBL" id="OEK07016.1"/>
    </source>
</evidence>
<comment type="caution">
    <text evidence="2">The sequence shown here is derived from an EMBL/GenBank/DDBJ whole genome shotgun (WGS) entry which is preliminary data.</text>
</comment>
<dbReference type="STRING" id="1563681.BFP71_04990"/>
<evidence type="ECO:0008006" key="4">
    <source>
        <dbReference type="Google" id="ProtNLM"/>
    </source>
</evidence>
<keyword evidence="1" id="KW-0472">Membrane</keyword>
<sequence length="165" mass="18845">MSNLTIRPRFKEELKLSAVAYKELIQKMVDQTDSFSGLVSQRYCVIKISPDKRHFWSPQLTLSIEEKREELLEVRGLYGPKPSVWAIFFMSYAALGLLTLFVGIYGMSLTMLGKPSQILWAIPIMIGIAVLLYFVSRAGRKMGNEQILEIHDFYQGITQHKVALT</sequence>
<evidence type="ECO:0000256" key="1">
    <source>
        <dbReference type="SAM" id="Phobius"/>
    </source>
</evidence>
<proteinExistence type="predicted"/>
<keyword evidence="1" id="KW-1133">Transmembrane helix</keyword>
<keyword evidence="1" id="KW-0812">Transmembrane</keyword>
<feature type="transmembrane region" description="Helical" evidence="1">
    <location>
        <begin position="84"/>
        <end position="106"/>
    </location>
</feature>
<keyword evidence="3" id="KW-1185">Reference proteome</keyword>
<dbReference type="EMBL" id="MDGQ01000003">
    <property type="protein sequence ID" value="OEK07016.1"/>
    <property type="molecule type" value="Genomic_DNA"/>
</dbReference>
<dbReference type="OrthoDB" id="1451346at2"/>
<feature type="transmembrane region" description="Helical" evidence="1">
    <location>
        <begin position="118"/>
        <end position="135"/>
    </location>
</feature>
<evidence type="ECO:0000313" key="3">
    <source>
        <dbReference type="Proteomes" id="UP000095552"/>
    </source>
</evidence>